<dbReference type="eggNOG" id="ENOG502SPPG">
    <property type="taxonomic scope" value="Eukaryota"/>
</dbReference>
<dbReference type="GeneID" id="4322748"/>
<dbReference type="HOGENOM" id="CLU_154001_0_0_1"/>
<dbReference type="Proteomes" id="UP000007963">
    <property type="component" value="Unassembled WGS sequence"/>
</dbReference>
<dbReference type="VEuPathDB" id="FungiDB:ATEG_07463"/>
<dbReference type="EMBL" id="CH476604">
    <property type="protein sequence ID" value="EAU31725.1"/>
    <property type="molecule type" value="Genomic_DNA"/>
</dbReference>
<accession>Q0CFS1</accession>
<dbReference type="AlphaFoldDB" id="Q0CFS1"/>
<organism evidence="2 3">
    <name type="scientific">Aspergillus terreus (strain NIH 2624 / FGSC A1156)</name>
    <dbReference type="NCBI Taxonomy" id="341663"/>
    <lineage>
        <taxon>Eukaryota</taxon>
        <taxon>Fungi</taxon>
        <taxon>Dikarya</taxon>
        <taxon>Ascomycota</taxon>
        <taxon>Pezizomycotina</taxon>
        <taxon>Eurotiomycetes</taxon>
        <taxon>Eurotiomycetidae</taxon>
        <taxon>Eurotiales</taxon>
        <taxon>Aspergillaceae</taxon>
        <taxon>Aspergillus</taxon>
        <taxon>Aspergillus subgen. Circumdati</taxon>
    </lineage>
</organism>
<sequence length="132" mass="14549">MITGIAHTNLLVPEGTLDNAHEFYAGTLGLTASPVPQLQKNTTAWFNITPDGSQQIHIAFGTNERGSPRHPCLRVSSLEALQVLRQRIWDHHVRGGAAAPLEADKPGEEISAEYPTRFFARDYAGNRIEFSL</sequence>
<evidence type="ECO:0000313" key="2">
    <source>
        <dbReference type="EMBL" id="EAU31725.1"/>
    </source>
</evidence>
<name>Q0CFS1_ASPTN</name>
<dbReference type="SUPFAM" id="SSF54593">
    <property type="entry name" value="Glyoxalase/Bleomycin resistance protein/Dihydroxybiphenyl dioxygenase"/>
    <property type="match status" value="1"/>
</dbReference>
<dbReference type="Gene3D" id="3.10.180.10">
    <property type="entry name" value="2,3-Dihydroxybiphenyl 1,2-Dioxygenase, domain 1"/>
    <property type="match status" value="1"/>
</dbReference>
<dbReference type="RefSeq" id="XP_001216084.1">
    <property type="nucleotide sequence ID" value="XM_001216084.1"/>
</dbReference>
<dbReference type="PROSITE" id="PS51819">
    <property type="entry name" value="VOC"/>
    <property type="match status" value="1"/>
</dbReference>
<protein>
    <recommendedName>
        <fullName evidence="1">VOC domain-containing protein</fullName>
    </recommendedName>
</protein>
<evidence type="ECO:0000313" key="3">
    <source>
        <dbReference type="Proteomes" id="UP000007963"/>
    </source>
</evidence>
<reference evidence="3" key="1">
    <citation type="submission" date="2005-09" db="EMBL/GenBank/DDBJ databases">
        <title>Annotation of the Aspergillus terreus NIH2624 genome.</title>
        <authorList>
            <person name="Birren B.W."/>
            <person name="Lander E.S."/>
            <person name="Galagan J.E."/>
            <person name="Nusbaum C."/>
            <person name="Devon K."/>
            <person name="Henn M."/>
            <person name="Ma L.-J."/>
            <person name="Jaffe D.B."/>
            <person name="Butler J."/>
            <person name="Alvarez P."/>
            <person name="Gnerre S."/>
            <person name="Grabherr M."/>
            <person name="Kleber M."/>
            <person name="Mauceli E.W."/>
            <person name="Brockman W."/>
            <person name="Rounsley S."/>
            <person name="Young S.K."/>
            <person name="LaButti K."/>
            <person name="Pushparaj V."/>
            <person name="DeCaprio D."/>
            <person name="Crawford M."/>
            <person name="Koehrsen M."/>
            <person name="Engels R."/>
            <person name="Montgomery P."/>
            <person name="Pearson M."/>
            <person name="Howarth C."/>
            <person name="Larson L."/>
            <person name="Luoma S."/>
            <person name="White J."/>
            <person name="Alvarado L."/>
            <person name="Kodira C.D."/>
            <person name="Zeng Q."/>
            <person name="Oleary S."/>
            <person name="Yandava C."/>
            <person name="Denning D.W."/>
            <person name="Nierman W.C."/>
            <person name="Milne T."/>
            <person name="Madden K."/>
        </authorList>
    </citation>
    <scope>NUCLEOTIDE SEQUENCE [LARGE SCALE GENOMIC DNA]</scope>
    <source>
        <strain evidence="3">NIH 2624 / FGSC A1156</strain>
    </source>
</reference>
<dbReference type="OMA" id="WFNITPD"/>
<dbReference type="InterPro" id="IPR037523">
    <property type="entry name" value="VOC_core"/>
</dbReference>
<dbReference type="OrthoDB" id="3340372at2759"/>
<dbReference type="PANTHER" id="PTHR39175:SF1">
    <property type="entry name" value="FAMILY PROTEIN, PUTATIVE (AFU_ORTHOLOGUE AFUA_3G15060)-RELATED"/>
    <property type="match status" value="1"/>
</dbReference>
<evidence type="ECO:0000259" key="1">
    <source>
        <dbReference type="PROSITE" id="PS51819"/>
    </source>
</evidence>
<dbReference type="PANTHER" id="PTHR39175">
    <property type="entry name" value="FAMILY PROTEIN, PUTATIVE (AFU_ORTHOLOGUE AFUA_3G15060)-RELATED"/>
    <property type="match status" value="1"/>
</dbReference>
<gene>
    <name evidence="2" type="ORF">ATEG_07463</name>
</gene>
<feature type="domain" description="VOC" evidence="1">
    <location>
        <begin position="4"/>
        <end position="132"/>
    </location>
</feature>
<dbReference type="InterPro" id="IPR029068">
    <property type="entry name" value="Glyas_Bleomycin-R_OHBP_Dase"/>
</dbReference>
<proteinExistence type="predicted"/>